<proteinExistence type="predicted"/>
<dbReference type="Proteomes" id="UP000030675">
    <property type="component" value="Unassembled WGS sequence"/>
</dbReference>
<protein>
    <submittedName>
        <fullName evidence="1">Uncharacterized protein</fullName>
    </submittedName>
</protein>
<name>V5F5C5_PHOLE</name>
<gene>
    <name evidence="1" type="ORF">PLEI_0232</name>
</gene>
<accession>V5F5C5</accession>
<evidence type="ECO:0000313" key="2">
    <source>
        <dbReference type="Proteomes" id="UP000030675"/>
    </source>
</evidence>
<dbReference type="HOGENOM" id="CLU_2288921_0_0_6"/>
<organism evidence="1 2">
    <name type="scientific">Photobacterium leiognathi lrivu.4.1</name>
    <dbReference type="NCBI Taxonomy" id="1248232"/>
    <lineage>
        <taxon>Bacteria</taxon>
        <taxon>Pseudomonadati</taxon>
        <taxon>Pseudomonadota</taxon>
        <taxon>Gammaproteobacteria</taxon>
        <taxon>Vibrionales</taxon>
        <taxon>Vibrionaceae</taxon>
        <taxon>Photobacterium</taxon>
    </lineage>
</organism>
<dbReference type="EMBL" id="DF196808">
    <property type="protein sequence ID" value="GAD28591.1"/>
    <property type="molecule type" value="Genomic_DNA"/>
</dbReference>
<sequence>MNQVMTMAAFPSPAKGYEERPIGDKITEHLIPKPSSTITVKADEYNDYLGLNNGDLLVIELDRRPHDGCTALVEQDGDIFFGKLFGVKEKGTSLQVNELAL</sequence>
<dbReference type="eggNOG" id="ENOG5031PKN">
    <property type="taxonomic scope" value="Bacteria"/>
</dbReference>
<dbReference type="Gene3D" id="2.10.109.10">
    <property type="entry name" value="Umud Fragment, subunit A"/>
    <property type="match status" value="1"/>
</dbReference>
<evidence type="ECO:0000313" key="1">
    <source>
        <dbReference type="EMBL" id="GAD28591.1"/>
    </source>
</evidence>
<dbReference type="AlphaFoldDB" id="V5F5C5"/>
<reference evidence="2" key="1">
    <citation type="submission" date="2012-12" db="EMBL/GenBank/DDBJ databases">
        <title>Genome Sequence of Photobacterium leiognathi lrivu.4.1.</title>
        <authorList>
            <person name="Urbanczyk H."/>
            <person name="Ogura Y."/>
            <person name="Hayashi T."/>
            <person name="Dunlap P.V."/>
        </authorList>
    </citation>
    <scope>NUCLEOTIDE SEQUENCE [LARGE SCALE GENOMIC DNA]</scope>
    <source>
        <strain evidence="2">lrivu.4.1</strain>
    </source>
</reference>